<evidence type="ECO:0000256" key="1">
    <source>
        <dbReference type="ARBA" id="ARBA00001962"/>
    </source>
</evidence>
<organism evidence="7 8">
    <name type="scientific">Methylobacterium brachiatum</name>
    <dbReference type="NCBI Taxonomy" id="269660"/>
    <lineage>
        <taxon>Bacteria</taxon>
        <taxon>Pseudomonadati</taxon>
        <taxon>Pseudomonadota</taxon>
        <taxon>Alphaproteobacteria</taxon>
        <taxon>Hyphomicrobiales</taxon>
        <taxon>Methylobacteriaceae</taxon>
        <taxon>Methylobacterium</taxon>
    </lineage>
</organism>
<evidence type="ECO:0000313" key="8">
    <source>
        <dbReference type="Proteomes" id="UP001223420"/>
    </source>
</evidence>
<feature type="domain" description="Fe-containing alcohol dehydrogenase-like C-terminal" evidence="6">
    <location>
        <begin position="125"/>
        <end position="310"/>
    </location>
</feature>
<dbReference type="PANTHER" id="PTHR11496:SF102">
    <property type="entry name" value="ALCOHOL DEHYDROGENASE 4"/>
    <property type="match status" value="1"/>
</dbReference>
<evidence type="ECO:0000259" key="5">
    <source>
        <dbReference type="Pfam" id="PF00465"/>
    </source>
</evidence>
<comment type="caution">
    <text evidence="7">The sequence shown here is derived from an EMBL/GenBank/DDBJ whole genome shotgun (WGS) entry which is preliminary data.</text>
</comment>
<reference evidence="7" key="1">
    <citation type="submission" date="2023-07" db="EMBL/GenBank/DDBJ databases">
        <title>Genomic Encyclopedia of Type Strains, Phase IV (KMG-IV): sequencing the most valuable type-strain genomes for metagenomic binning, comparative biology and taxonomic classification.</title>
        <authorList>
            <person name="Goeker M."/>
        </authorList>
    </citation>
    <scope>NUCLEOTIDE SEQUENCE</scope>
    <source>
        <strain evidence="7">DSM 19569</strain>
    </source>
</reference>
<dbReference type="GO" id="GO:0046872">
    <property type="term" value="F:metal ion binding"/>
    <property type="evidence" value="ECO:0007669"/>
    <property type="project" value="InterPro"/>
</dbReference>
<keyword evidence="4" id="KW-0520">NAD</keyword>
<dbReference type="InterPro" id="IPR056798">
    <property type="entry name" value="ADH_Fe_C"/>
</dbReference>
<dbReference type="Proteomes" id="UP001223420">
    <property type="component" value="Unassembled WGS sequence"/>
</dbReference>
<dbReference type="InterPro" id="IPR001670">
    <property type="entry name" value="ADH_Fe/GldA"/>
</dbReference>
<sequence>MDLSAEIRDKHADAVVVIGGGSAIDAVKIATLAASVGVKDQSGLLAMRAIPDATGVQQPSPGERAGIAIIAVPTTLSGAEFGLIGGATQTNVGIKHLYRSDTLAPDIVIFDPVLSIETPIDLWLTTGIRSIDHAVETILSRDANPFTNALAFDALALLRQGLCATKQNPANVPARHKGQLGNWLAAAGIGRVRYGASHGIGHQLGAVAGVPHGVTSCVLLPAVLAYNAAVTPGRQKAIASAFGRTDVSAAEAVRDFISSLGLPVRISELQVDRRDLIRIAETSIDNAFVRANLRPITTVEDVQEILETAW</sequence>
<dbReference type="EMBL" id="JAUSWL010000016">
    <property type="protein sequence ID" value="MDQ0546623.1"/>
    <property type="molecule type" value="Genomic_DNA"/>
</dbReference>
<evidence type="ECO:0000313" key="7">
    <source>
        <dbReference type="EMBL" id="MDQ0546623.1"/>
    </source>
</evidence>
<evidence type="ECO:0000259" key="6">
    <source>
        <dbReference type="Pfam" id="PF25137"/>
    </source>
</evidence>
<evidence type="ECO:0000256" key="2">
    <source>
        <dbReference type="ARBA" id="ARBA00007358"/>
    </source>
</evidence>
<dbReference type="InterPro" id="IPR018211">
    <property type="entry name" value="ADH_Fe_CS"/>
</dbReference>
<dbReference type="Pfam" id="PF00465">
    <property type="entry name" value="Fe-ADH"/>
    <property type="match status" value="1"/>
</dbReference>
<keyword evidence="3" id="KW-0560">Oxidoreductase</keyword>
<dbReference type="PANTHER" id="PTHR11496">
    <property type="entry name" value="ALCOHOL DEHYDROGENASE"/>
    <property type="match status" value="1"/>
</dbReference>
<feature type="domain" description="Alcohol dehydrogenase iron-type/glycerol dehydrogenase GldA" evidence="5">
    <location>
        <begin position="3"/>
        <end position="112"/>
    </location>
</feature>
<dbReference type="GO" id="GO:0004022">
    <property type="term" value="F:alcohol dehydrogenase (NAD+) activity"/>
    <property type="evidence" value="ECO:0007669"/>
    <property type="project" value="TreeGrafter"/>
</dbReference>
<gene>
    <name evidence="7" type="ORF">QO001_005575</name>
</gene>
<evidence type="ECO:0000256" key="3">
    <source>
        <dbReference type="ARBA" id="ARBA00023002"/>
    </source>
</evidence>
<comment type="cofactor">
    <cofactor evidence="1">
        <name>Fe cation</name>
        <dbReference type="ChEBI" id="CHEBI:24875"/>
    </cofactor>
</comment>
<name>A0AAJ1TZL1_9HYPH</name>
<dbReference type="Pfam" id="PF25137">
    <property type="entry name" value="ADH_Fe_C"/>
    <property type="match status" value="1"/>
</dbReference>
<dbReference type="InterPro" id="IPR039697">
    <property type="entry name" value="Alcohol_dehydrogenase_Fe"/>
</dbReference>
<dbReference type="Gene3D" id="3.40.50.1970">
    <property type="match status" value="1"/>
</dbReference>
<comment type="similarity">
    <text evidence="2">Belongs to the iron-containing alcohol dehydrogenase family.</text>
</comment>
<dbReference type="SUPFAM" id="SSF56796">
    <property type="entry name" value="Dehydroquinate synthase-like"/>
    <property type="match status" value="1"/>
</dbReference>
<protein>
    <submittedName>
        <fullName evidence="7">Alcohol dehydrogenase class IV</fullName>
    </submittedName>
</protein>
<evidence type="ECO:0000256" key="4">
    <source>
        <dbReference type="ARBA" id="ARBA00023027"/>
    </source>
</evidence>
<dbReference type="Gene3D" id="1.20.1090.10">
    <property type="entry name" value="Dehydroquinate synthase-like - alpha domain"/>
    <property type="match status" value="1"/>
</dbReference>
<dbReference type="PROSITE" id="PS00060">
    <property type="entry name" value="ADH_IRON_2"/>
    <property type="match status" value="1"/>
</dbReference>
<proteinExistence type="inferred from homology"/>
<accession>A0AAJ1TZL1</accession>
<dbReference type="AlphaFoldDB" id="A0AAJ1TZL1"/>